<dbReference type="EMBL" id="JAIEZQ010000001">
    <property type="protein sequence ID" value="MBY9074841.1"/>
    <property type="molecule type" value="Genomic_DNA"/>
</dbReference>
<evidence type="ECO:0000313" key="3">
    <source>
        <dbReference type="Proteomes" id="UP000754710"/>
    </source>
</evidence>
<dbReference type="Proteomes" id="UP000754710">
    <property type="component" value="Unassembled WGS sequence"/>
</dbReference>
<reference evidence="2 3" key="1">
    <citation type="submission" date="2021-08" db="EMBL/GenBank/DDBJ databases">
        <title>Nocardioides bacterium WL0053 sp. nov., isolated from the sediment.</title>
        <authorList>
            <person name="Wang L."/>
            <person name="Zhang D."/>
            <person name="Zhang A."/>
        </authorList>
    </citation>
    <scope>NUCLEOTIDE SEQUENCE [LARGE SCALE GENOMIC DNA]</scope>
    <source>
        <strain evidence="2 3">WL0053</strain>
    </source>
</reference>
<dbReference type="InterPro" id="IPR050982">
    <property type="entry name" value="Auxin_biosynth/cation_transpt"/>
</dbReference>
<protein>
    <submittedName>
        <fullName evidence="2">NAD(P)-binding domain-containing protein</fullName>
    </submittedName>
</protein>
<sequence length="401" mass="43412">MHETQTVIIGAGPHGLAAAAHLGRAGVETTVFGDPMSFWRTMPKGMLLRSNWTATSIAEYDGPLSLDSYCTETGSDFHLPVPLDRFIDYGMWVQNRAAPHVDRRAVERVERDRDGFVLTLNDESRLAARRVVVAAGIADFVHRPAVTEGLPSELVSHTSEHDDLGVFREKTVLVVGGGQSALESAALMTESGADVEVAARADHLNWLHGGKYHRMLGKWSRLVYAPTDVGPMGLSRIVAVPDLFRRFPRALQEPMAYRAIRPAGAAWLRPRLEDVPIHVGTQVRSAEVVGDRLRVGLDDGSTRTVDHLLLGTGYRVDISRYPFLDPALAGAVQCVGGYPRLKVGMESSVSGLHFLGAPAAYSFGPIMRFVAGGWYGAESLTGAVTGRQARSRAGSPLPVSE</sequence>
<keyword evidence="3" id="KW-1185">Reference proteome</keyword>
<comment type="caution">
    <text evidence="2">The sequence shown here is derived from an EMBL/GenBank/DDBJ whole genome shotgun (WGS) entry which is preliminary data.</text>
</comment>
<gene>
    <name evidence="2" type="ORF">K1X13_08415</name>
</gene>
<dbReference type="PRINTS" id="PR00368">
    <property type="entry name" value="FADPNR"/>
</dbReference>
<dbReference type="SUPFAM" id="SSF51905">
    <property type="entry name" value="FAD/NAD(P)-binding domain"/>
    <property type="match status" value="1"/>
</dbReference>
<evidence type="ECO:0000313" key="2">
    <source>
        <dbReference type="EMBL" id="MBY9074841.1"/>
    </source>
</evidence>
<keyword evidence="1" id="KW-0560">Oxidoreductase</keyword>
<proteinExistence type="predicted"/>
<dbReference type="PRINTS" id="PR00469">
    <property type="entry name" value="PNDRDTASEII"/>
</dbReference>
<organism evidence="2 3">
    <name type="scientific">Nocardioides jiangsuensis</name>
    <dbReference type="NCBI Taxonomy" id="2866161"/>
    <lineage>
        <taxon>Bacteria</taxon>
        <taxon>Bacillati</taxon>
        <taxon>Actinomycetota</taxon>
        <taxon>Actinomycetes</taxon>
        <taxon>Propionibacteriales</taxon>
        <taxon>Nocardioidaceae</taxon>
        <taxon>Nocardioides</taxon>
    </lineage>
</organism>
<dbReference type="RefSeq" id="WP_221024472.1">
    <property type="nucleotide sequence ID" value="NZ_JAIEZQ010000001.1"/>
</dbReference>
<accession>A0ABS7RIK5</accession>
<dbReference type="PANTHER" id="PTHR43539">
    <property type="entry name" value="FLAVIN-BINDING MONOOXYGENASE-LIKE PROTEIN (AFU_ORTHOLOGUE AFUA_4G09220)"/>
    <property type="match status" value="1"/>
</dbReference>
<dbReference type="InterPro" id="IPR036188">
    <property type="entry name" value="FAD/NAD-bd_sf"/>
</dbReference>
<dbReference type="Pfam" id="PF13738">
    <property type="entry name" value="Pyr_redox_3"/>
    <property type="match status" value="1"/>
</dbReference>
<dbReference type="PANTHER" id="PTHR43539:SF91">
    <property type="entry name" value="FAD-DEPENDENT URATE HYDROXYLASE"/>
    <property type="match status" value="1"/>
</dbReference>
<evidence type="ECO:0000256" key="1">
    <source>
        <dbReference type="ARBA" id="ARBA00023002"/>
    </source>
</evidence>
<name>A0ABS7RIK5_9ACTN</name>
<dbReference type="Gene3D" id="3.50.50.60">
    <property type="entry name" value="FAD/NAD(P)-binding domain"/>
    <property type="match status" value="1"/>
</dbReference>